<dbReference type="InterPro" id="IPR001394">
    <property type="entry name" value="Peptidase_C19_UCH"/>
</dbReference>
<dbReference type="Pfam" id="PF01753">
    <property type="entry name" value="zf-MYND"/>
    <property type="match status" value="1"/>
</dbReference>
<keyword evidence="6" id="KW-0862">Zinc</keyword>
<keyword evidence="14" id="KW-1185">Reference proteome</keyword>
<dbReference type="CDD" id="cd06463">
    <property type="entry name" value="p23_like"/>
    <property type="match status" value="1"/>
</dbReference>
<reference evidence="13" key="2">
    <citation type="submission" date="2025-08" db="UniProtKB">
        <authorList>
            <consortium name="Ensembl"/>
        </authorList>
    </citation>
    <scope>IDENTIFICATION</scope>
</reference>
<evidence type="ECO:0000256" key="2">
    <source>
        <dbReference type="ARBA" id="ARBA00012759"/>
    </source>
</evidence>
<dbReference type="InterPro" id="IPR018200">
    <property type="entry name" value="USP_CS"/>
</dbReference>
<comment type="catalytic activity">
    <reaction evidence="1">
        <text>Thiol-dependent hydrolysis of ester, thioester, amide, peptide and isopeptide bonds formed by the C-terminal Gly of ubiquitin (a 76-residue protein attached to proteins as an intracellular targeting signal).</text>
        <dbReference type="EC" id="3.4.19.12"/>
    </reaction>
</comment>
<dbReference type="STRING" id="99883.ENSTNIP00000007622"/>
<dbReference type="SUPFAM" id="SSF144232">
    <property type="entry name" value="HIT/MYND zinc finger-like"/>
    <property type="match status" value="1"/>
</dbReference>
<feature type="transmembrane region" description="Helical" evidence="9">
    <location>
        <begin position="1340"/>
        <end position="1361"/>
    </location>
</feature>
<feature type="compositionally biased region" description="Low complexity" evidence="8">
    <location>
        <begin position="963"/>
        <end position="979"/>
    </location>
</feature>
<keyword evidence="4 7" id="KW-0863">Zinc-finger</keyword>
<proteinExistence type="predicted"/>
<dbReference type="InterPro" id="IPR002893">
    <property type="entry name" value="Znf_MYND"/>
</dbReference>
<evidence type="ECO:0000313" key="14">
    <source>
        <dbReference type="Proteomes" id="UP000007303"/>
    </source>
</evidence>
<dbReference type="Gene3D" id="2.60.40.790">
    <property type="match status" value="2"/>
</dbReference>
<dbReference type="CDD" id="cd02674">
    <property type="entry name" value="Peptidase_C19R"/>
    <property type="match status" value="1"/>
</dbReference>
<dbReference type="GO" id="GO:0004843">
    <property type="term" value="F:cysteine-type deubiquitinase activity"/>
    <property type="evidence" value="ECO:0007669"/>
    <property type="project" value="UniProtKB-EC"/>
</dbReference>
<evidence type="ECO:0000259" key="10">
    <source>
        <dbReference type="PROSITE" id="PS50235"/>
    </source>
</evidence>
<dbReference type="Ensembl" id="ENSTNIT00000007782.1">
    <property type="protein sequence ID" value="ENSTNIP00000007622.1"/>
    <property type="gene ID" value="ENSTNIG00000004957.1"/>
</dbReference>
<feature type="compositionally biased region" description="Basic and acidic residues" evidence="8">
    <location>
        <begin position="287"/>
        <end position="302"/>
    </location>
</feature>
<keyword evidence="3" id="KW-0479">Metal-binding</keyword>
<evidence type="ECO:0000256" key="4">
    <source>
        <dbReference type="ARBA" id="ARBA00022771"/>
    </source>
</evidence>
<dbReference type="PROSITE" id="PS01360">
    <property type="entry name" value="ZF_MYND_1"/>
    <property type="match status" value="1"/>
</dbReference>
<evidence type="ECO:0000259" key="12">
    <source>
        <dbReference type="PROSITE" id="PS51203"/>
    </source>
</evidence>
<dbReference type="InterPro" id="IPR008978">
    <property type="entry name" value="HSP20-like_chaperone"/>
</dbReference>
<keyword evidence="9" id="KW-0472">Membrane</keyword>
<evidence type="ECO:0000256" key="8">
    <source>
        <dbReference type="SAM" id="MobiDB-lite"/>
    </source>
</evidence>
<reference evidence="13" key="3">
    <citation type="submission" date="2025-09" db="UniProtKB">
        <authorList>
            <consortium name="Ensembl"/>
        </authorList>
    </citation>
    <scope>IDENTIFICATION</scope>
</reference>
<feature type="compositionally biased region" description="Basic and acidic residues" evidence="8">
    <location>
        <begin position="207"/>
        <end position="222"/>
    </location>
</feature>
<feature type="region of interest" description="Disordered" evidence="8">
    <location>
        <begin position="941"/>
        <end position="979"/>
    </location>
</feature>
<dbReference type="PANTHER" id="PTHR21646:SF74">
    <property type="entry name" value="UBIQUITIN CARBOXYL-TERMINAL HYDROLASE 19"/>
    <property type="match status" value="1"/>
</dbReference>
<dbReference type="InParanoid" id="H3CH94"/>
<evidence type="ECO:0000313" key="13">
    <source>
        <dbReference type="Ensembl" id="ENSTNIP00000007622.1"/>
    </source>
</evidence>
<dbReference type="InterPro" id="IPR038765">
    <property type="entry name" value="Papain-like_cys_pep_sf"/>
</dbReference>
<dbReference type="OMA" id="RIWPQRV"/>
<feature type="domain" description="CS" evidence="12">
    <location>
        <begin position="313"/>
        <end position="415"/>
    </location>
</feature>
<dbReference type="Pfam" id="PF04969">
    <property type="entry name" value="CS"/>
    <property type="match status" value="2"/>
</dbReference>
<dbReference type="Pfam" id="PF00443">
    <property type="entry name" value="UCH"/>
    <property type="match status" value="1"/>
</dbReference>
<dbReference type="SUPFAM" id="SSF54001">
    <property type="entry name" value="Cysteine proteinases"/>
    <property type="match status" value="1"/>
</dbReference>
<dbReference type="InterPro" id="IPR050185">
    <property type="entry name" value="Ub_carboxyl-term_hydrolase"/>
</dbReference>
<dbReference type="PROSITE" id="PS51203">
    <property type="entry name" value="CS"/>
    <property type="match status" value="2"/>
</dbReference>
<feature type="region of interest" description="Disordered" evidence="8">
    <location>
        <begin position="146"/>
        <end position="303"/>
    </location>
</feature>
<feature type="compositionally biased region" description="Polar residues" evidence="8">
    <location>
        <begin position="181"/>
        <end position="201"/>
    </location>
</feature>
<dbReference type="GO" id="GO:0016579">
    <property type="term" value="P:protein deubiquitination"/>
    <property type="evidence" value="ECO:0007669"/>
    <property type="project" value="InterPro"/>
</dbReference>
<dbReference type="PROSITE" id="PS00973">
    <property type="entry name" value="USP_2"/>
    <property type="match status" value="1"/>
</dbReference>
<keyword evidence="5" id="KW-0378">Hydrolase</keyword>
<dbReference type="Gene3D" id="3.90.70.10">
    <property type="entry name" value="Cysteine proteinases"/>
    <property type="match status" value="2"/>
</dbReference>
<keyword evidence="9" id="KW-0812">Transmembrane</keyword>
<evidence type="ECO:0000256" key="7">
    <source>
        <dbReference type="PROSITE-ProRule" id="PRU00134"/>
    </source>
</evidence>
<organism evidence="13 14">
    <name type="scientific">Tetraodon nigroviridis</name>
    <name type="common">Spotted green pufferfish</name>
    <name type="synonym">Chelonodon nigroviridis</name>
    <dbReference type="NCBI Taxonomy" id="99883"/>
    <lineage>
        <taxon>Eukaryota</taxon>
        <taxon>Metazoa</taxon>
        <taxon>Chordata</taxon>
        <taxon>Craniata</taxon>
        <taxon>Vertebrata</taxon>
        <taxon>Euteleostomi</taxon>
        <taxon>Actinopterygii</taxon>
        <taxon>Neopterygii</taxon>
        <taxon>Teleostei</taxon>
        <taxon>Neoteleostei</taxon>
        <taxon>Acanthomorphata</taxon>
        <taxon>Eupercaria</taxon>
        <taxon>Tetraodontiformes</taxon>
        <taxon>Tetradontoidea</taxon>
        <taxon>Tetraodontidae</taxon>
        <taxon>Tetraodon</taxon>
    </lineage>
</organism>
<dbReference type="PROSITE" id="PS50235">
    <property type="entry name" value="USP_3"/>
    <property type="match status" value="1"/>
</dbReference>
<dbReference type="Gene3D" id="6.10.140.2220">
    <property type="match status" value="1"/>
</dbReference>
<feature type="region of interest" description="Disordered" evidence="8">
    <location>
        <begin position="1"/>
        <end position="34"/>
    </location>
</feature>
<feature type="compositionally biased region" description="Pro residues" evidence="8">
    <location>
        <begin position="153"/>
        <end position="162"/>
    </location>
</feature>
<dbReference type="FunFam" id="3.90.70.10:FF:000012">
    <property type="entry name" value="ubiquitin carboxyl-terminal hydrolase 19 isoform X2"/>
    <property type="match status" value="1"/>
</dbReference>
<dbReference type="InterPro" id="IPR007052">
    <property type="entry name" value="CS_dom"/>
</dbReference>
<feature type="domain" description="USP" evidence="10">
    <location>
        <begin position="535"/>
        <end position="1255"/>
    </location>
</feature>
<dbReference type="InterPro" id="IPR028889">
    <property type="entry name" value="USP"/>
</dbReference>
<evidence type="ECO:0000256" key="9">
    <source>
        <dbReference type="SAM" id="Phobius"/>
    </source>
</evidence>
<sequence>QRAGRRRSGPPRGVPAEASSKKKQKDRANQESREAKRAVAVVDAVIAEVRKDVFVDWKQNVNEVTVRLRCGDGIQRKEDVSTSFTDKSCHVSFPDGRQWSCQLQEEIEASCSRVQYREKGGFLHLIMQKKIPFHTWPSLKLIEEPKVSRPQPRLQPQPPASPPHTEARRSSAKAARVGKGSSKSKPASTNSVHKTADGPSSKNRRTGKAEEAASGGKGDHSGSRAANGPEEQPKEEELRLGPFQEQTPGPAWDGSSHTSTAEVRKPPPPHPSTPAGRMGSDCEEEKQDQPKDEPCLESRQQEGWESLGPMVDLQYVKNDSYEKGTDLMVVNVYMKGLSRDTTRVLFREQHFTLFFQTSDGNFLRLHSDCGPNTHFKWQVKLRNLIEPEQCSYSFTPSRLDITLKKRHSQRWGGLEAPASQGAVGGAKVAVPSSPACMEKAQPDSSKHSLPAQQEPPRVQEEKAKVCKASARAEEGSLDPGAPSTVSEHVALTKAEPTFTMPKPTCMVQPMTHALPASKEPHEDEEEKKVCLPGFTGLVNLGNTCFMNSVIQSLSNTRELRDYFLDRAFEGEINCSNPLGTGGRLAIGFAVLLRALWKGTHHAFQPSKLKAIVASKASQFTGYAQHDAQEFMAFLLDGLHEDLNRIQNKPYTETVDSDGRLDEVVADEAWQRHKMRNDSFIVDLFQGQFKSKLVCPMCSKVSITFDPFLYLPVPLPQKQKVLSVYYFAKEPHKKPIKFSVSVSKENSHTAEVLESISRSVRVKAENLRLAEVGKNRFQRMFLPSHSLDTVSSSDMLFCFELLSKEMAKEKVVLLRVQQKLQVPNIPISKCAACLKPPTSEEDKLKRCTRCYRVGYCNQVCQRTHWPNHKSLCRPNTENVGLPFLVSVPESRLCYSRLSQLLEGYSRFSVDVFQPPFHSGRTSPDSRCAGDLPVLPAGCPEPGRPSDQALCSSSAGSADPEPDGPSLQPGQQQCAQASAPPAGEQFSSVSCCSFDPHSEKETSCEKTVRPEAAVTGYQQPSEVSSAHASQFFISLLDSNNKEQRLDEKEDALANLPEDATLELVWKNNERLKEYVLVSSKDLDYEEDPSSLSETARAGHFTLEQCLNLFTKPEVLAPEEAWYCPKCQQHREASKQLLLWRLPNVLIIQLKRFSFRSFIWRDKINDMVDFPIRNLDLSRFCIGMKDEMQQPVYDLYAVINHYGGMIGGHYTAYARLPSDKNSQRSDVGWRLFDDSTVTMVEESQVVTRYAYVLFYRRRNSPVERPAHFHRPGGAESPTAAGAAASQASLIWRQLEEEEEGPREGSPRLLWRRQAQQNREEEDADIAGVSLQHPQHPADDCGHFFVLGTLAAVFALLVNVLYPFLSTLELA</sequence>
<evidence type="ECO:0000256" key="5">
    <source>
        <dbReference type="ARBA" id="ARBA00022801"/>
    </source>
</evidence>
<evidence type="ECO:0000256" key="6">
    <source>
        <dbReference type="ARBA" id="ARBA00022833"/>
    </source>
</evidence>
<feature type="domain" description="MYND-type" evidence="11">
    <location>
        <begin position="829"/>
        <end position="871"/>
    </location>
</feature>
<dbReference type="PROSITE" id="PS00972">
    <property type="entry name" value="USP_1"/>
    <property type="match status" value="1"/>
</dbReference>
<evidence type="ECO:0000256" key="3">
    <source>
        <dbReference type="ARBA" id="ARBA00022723"/>
    </source>
</evidence>
<dbReference type="SUPFAM" id="SSF49764">
    <property type="entry name" value="HSP20-like chaperones"/>
    <property type="match status" value="2"/>
</dbReference>
<name>H3CH94_TETNG</name>
<keyword evidence="9" id="KW-1133">Transmembrane helix</keyword>
<dbReference type="PROSITE" id="PS50865">
    <property type="entry name" value="ZF_MYND_2"/>
    <property type="match status" value="1"/>
</dbReference>
<protein>
    <recommendedName>
        <fullName evidence="2">ubiquitinyl hydrolase 1</fullName>
        <ecNumber evidence="2">3.4.19.12</ecNumber>
    </recommendedName>
</protein>
<reference evidence="14" key="1">
    <citation type="journal article" date="2004" name="Nature">
        <title>Genome duplication in the teleost fish Tetraodon nigroviridis reveals the early vertebrate proto-karyotype.</title>
        <authorList>
            <person name="Jaillon O."/>
            <person name="Aury J.-M."/>
            <person name="Brunet F."/>
            <person name="Petit J.-L."/>
            <person name="Stange-Thomann N."/>
            <person name="Mauceli E."/>
            <person name="Bouneau L."/>
            <person name="Fischer C."/>
            <person name="Ozouf-Costaz C."/>
            <person name="Bernot A."/>
            <person name="Nicaud S."/>
            <person name="Jaffe D."/>
            <person name="Fisher S."/>
            <person name="Lutfalla G."/>
            <person name="Dossat C."/>
            <person name="Segurens B."/>
            <person name="Dasilva C."/>
            <person name="Salanoubat M."/>
            <person name="Levy M."/>
            <person name="Boudet N."/>
            <person name="Castellano S."/>
            <person name="Anthouard V."/>
            <person name="Jubin C."/>
            <person name="Castelli V."/>
            <person name="Katinka M."/>
            <person name="Vacherie B."/>
            <person name="Biemont C."/>
            <person name="Skalli Z."/>
            <person name="Cattolico L."/>
            <person name="Poulain J."/>
            <person name="De Berardinis V."/>
            <person name="Cruaud C."/>
            <person name="Duprat S."/>
            <person name="Brottier P."/>
            <person name="Coutanceau J.-P."/>
            <person name="Gouzy J."/>
            <person name="Parra G."/>
            <person name="Lardier G."/>
            <person name="Chapple C."/>
            <person name="McKernan K.J."/>
            <person name="McEwan P."/>
            <person name="Bosak S."/>
            <person name="Kellis M."/>
            <person name="Volff J.-N."/>
            <person name="Guigo R."/>
            <person name="Zody M.C."/>
            <person name="Mesirov J."/>
            <person name="Lindblad-Toh K."/>
            <person name="Birren B."/>
            <person name="Nusbaum C."/>
            <person name="Kahn D."/>
            <person name="Robinson-Rechavi M."/>
            <person name="Laudet V."/>
            <person name="Schachter V."/>
            <person name="Quetier F."/>
            <person name="Saurin W."/>
            <person name="Scarpelli C."/>
            <person name="Wincker P."/>
            <person name="Lander E.S."/>
            <person name="Weissenbach J."/>
            <person name="Roest Crollius H."/>
        </authorList>
    </citation>
    <scope>NUCLEOTIDE SEQUENCE [LARGE SCALE GENOMIC DNA]</scope>
</reference>
<accession>H3CH94</accession>
<dbReference type="EC" id="3.4.19.12" evidence="2"/>
<evidence type="ECO:0000256" key="1">
    <source>
        <dbReference type="ARBA" id="ARBA00000707"/>
    </source>
</evidence>
<dbReference type="Proteomes" id="UP000007303">
    <property type="component" value="Unassembled WGS sequence"/>
</dbReference>
<dbReference type="CDD" id="cd06466">
    <property type="entry name" value="p23_CS_SGT1_like"/>
    <property type="match status" value="1"/>
</dbReference>
<dbReference type="GeneTree" id="ENSGT00940000159085"/>
<feature type="region of interest" description="Disordered" evidence="8">
    <location>
        <begin position="433"/>
        <end position="460"/>
    </location>
</feature>
<dbReference type="Pfam" id="PF16602">
    <property type="entry name" value="USP19_linker"/>
    <property type="match status" value="1"/>
</dbReference>
<evidence type="ECO:0000259" key="11">
    <source>
        <dbReference type="PROSITE" id="PS50865"/>
    </source>
</evidence>
<dbReference type="PANTHER" id="PTHR21646">
    <property type="entry name" value="UBIQUITIN CARBOXYL-TERMINAL HYDROLASE"/>
    <property type="match status" value="1"/>
</dbReference>
<feature type="domain" description="CS" evidence="12">
    <location>
        <begin position="50"/>
        <end position="140"/>
    </location>
</feature>
<dbReference type="GO" id="GO:0008270">
    <property type="term" value="F:zinc ion binding"/>
    <property type="evidence" value="ECO:0007669"/>
    <property type="project" value="UniProtKB-KW"/>
</dbReference>